<keyword evidence="2" id="KW-0812">Transmembrane</keyword>
<dbReference type="AlphaFoldDB" id="A0A1I1UFZ5"/>
<accession>A0A1I1UFZ5</accession>
<feature type="compositionally biased region" description="Polar residues" evidence="1">
    <location>
        <begin position="138"/>
        <end position="150"/>
    </location>
</feature>
<dbReference type="EMBL" id="FOMZ01000002">
    <property type="protein sequence ID" value="SFD69782.1"/>
    <property type="molecule type" value="Genomic_DNA"/>
</dbReference>
<feature type="region of interest" description="Disordered" evidence="1">
    <location>
        <begin position="56"/>
        <end position="182"/>
    </location>
</feature>
<organism evidence="3 4">
    <name type="scientific">Actinopolyspora alba</name>
    <dbReference type="NCBI Taxonomy" id="673379"/>
    <lineage>
        <taxon>Bacteria</taxon>
        <taxon>Bacillati</taxon>
        <taxon>Actinomycetota</taxon>
        <taxon>Actinomycetes</taxon>
        <taxon>Actinopolysporales</taxon>
        <taxon>Actinopolysporaceae</taxon>
        <taxon>Actinopolyspora</taxon>
        <taxon>Actinopolyspora alba group</taxon>
    </lineage>
</organism>
<keyword evidence="2" id="KW-1133">Transmembrane helix</keyword>
<dbReference type="RefSeq" id="WP_092923742.1">
    <property type="nucleotide sequence ID" value="NZ_FOMZ01000002.1"/>
</dbReference>
<name>A0A1I1UFZ5_9ACTN</name>
<gene>
    <name evidence="3" type="ORF">SAMN04487819_102170</name>
</gene>
<reference evidence="4" key="1">
    <citation type="submission" date="2016-10" db="EMBL/GenBank/DDBJ databases">
        <authorList>
            <person name="Varghese N."/>
            <person name="Submissions S."/>
        </authorList>
    </citation>
    <scope>NUCLEOTIDE SEQUENCE [LARGE SCALE GENOMIC DNA]</scope>
    <source>
        <strain evidence="4">DSM 45004</strain>
    </source>
</reference>
<feature type="transmembrane region" description="Helical" evidence="2">
    <location>
        <begin position="15"/>
        <end position="38"/>
    </location>
</feature>
<evidence type="ECO:0000256" key="1">
    <source>
        <dbReference type="SAM" id="MobiDB-lite"/>
    </source>
</evidence>
<feature type="compositionally biased region" description="Basic and acidic residues" evidence="1">
    <location>
        <begin position="96"/>
        <end position="110"/>
    </location>
</feature>
<evidence type="ECO:0000313" key="3">
    <source>
        <dbReference type="EMBL" id="SFD69782.1"/>
    </source>
</evidence>
<protein>
    <submittedName>
        <fullName evidence="3">Uncharacterized protein</fullName>
    </submittedName>
</protein>
<keyword evidence="4" id="KW-1185">Reference proteome</keyword>
<sequence>MNAELIPWAPAGWHLLRLGLAVLSGVLLTALPATILLVRARRRQQRLRRQLARLTTSTALLSGPGRNGQPRRVGTGVPQEDEAKHADSPEAGAAEPGDRAVPARDEESRNRPVAPSGVEAPTEPDAMAGTDAPEQPVRTEQPTNTGNPPTGSFGAETHFGSEESAERFRREYIQPMDDSKQRLEELRMSLTGELRLEENGHSGDGQQQR</sequence>
<evidence type="ECO:0000256" key="2">
    <source>
        <dbReference type="SAM" id="Phobius"/>
    </source>
</evidence>
<proteinExistence type="predicted"/>
<evidence type="ECO:0000313" key="4">
    <source>
        <dbReference type="Proteomes" id="UP000198716"/>
    </source>
</evidence>
<dbReference type="Proteomes" id="UP000198716">
    <property type="component" value="Unassembled WGS sequence"/>
</dbReference>
<feature type="compositionally biased region" description="Basic and acidic residues" evidence="1">
    <location>
        <begin position="159"/>
        <end position="182"/>
    </location>
</feature>
<keyword evidence="2" id="KW-0472">Membrane</keyword>